<protein>
    <recommendedName>
        <fullName evidence="2">TPM domain-containing protein</fullName>
    </recommendedName>
</protein>
<gene>
    <name evidence="3" type="ORF">DUNSADRAFT_9701</name>
</gene>
<evidence type="ECO:0000313" key="4">
    <source>
        <dbReference type="Proteomes" id="UP000815325"/>
    </source>
</evidence>
<evidence type="ECO:0000313" key="3">
    <source>
        <dbReference type="EMBL" id="KAF5833864.1"/>
    </source>
</evidence>
<name>A0ABQ7GGY5_DUNSA</name>
<comment type="caution">
    <text evidence="3">The sequence shown here is derived from an EMBL/GenBank/DDBJ whole genome shotgun (WGS) entry which is preliminary data.</text>
</comment>
<proteinExistence type="predicted"/>
<dbReference type="Gene3D" id="3.10.310.50">
    <property type="match status" value="1"/>
</dbReference>
<accession>A0ABQ7GGY5</accession>
<feature type="domain" description="TPM" evidence="2">
    <location>
        <begin position="98"/>
        <end position="189"/>
    </location>
</feature>
<dbReference type="EMBL" id="MU069787">
    <property type="protein sequence ID" value="KAF5833864.1"/>
    <property type="molecule type" value="Genomic_DNA"/>
</dbReference>
<reference evidence="3" key="1">
    <citation type="submission" date="2017-08" db="EMBL/GenBank/DDBJ databases">
        <authorList>
            <person name="Polle J.E."/>
            <person name="Barry K."/>
            <person name="Cushman J."/>
            <person name="Schmutz J."/>
            <person name="Tran D."/>
            <person name="Hathwaick L.T."/>
            <person name="Yim W.C."/>
            <person name="Jenkins J."/>
            <person name="Mckie-Krisberg Z.M."/>
            <person name="Prochnik S."/>
            <person name="Lindquist E."/>
            <person name="Dockter R.B."/>
            <person name="Adam C."/>
            <person name="Molina H."/>
            <person name="Bunkerborg J."/>
            <person name="Jin E."/>
            <person name="Buchheim M."/>
            <person name="Magnuson J."/>
        </authorList>
    </citation>
    <scope>NUCLEOTIDE SEQUENCE</scope>
    <source>
        <strain evidence="3">CCAP 19/18</strain>
    </source>
</reference>
<feature type="region of interest" description="Disordered" evidence="1">
    <location>
        <begin position="1"/>
        <end position="26"/>
    </location>
</feature>
<evidence type="ECO:0000259" key="2">
    <source>
        <dbReference type="Pfam" id="PF04536"/>
    </source>
</evidence>
<keyword evidence="4" id="KW-1185">Reference proteome</keyword>
<dbReference type="PANTHER" id="PTHR35514:SF1">
    <property type="entry name" value="THYLAKOID LUMENAL 15.0 KDA PROTEIN 2, CHLOROPLASTIC"/>
    <property type="match status" value="1"/>
</dbReference>
<dbReference type="InterPro" id="IPR007621">
    <property type="entry name" value="TPM_dom"/>
</dbReference>
<sequence length="251" mass="27038">MLSSNLPKCSGLQLSSRTSRPAVKQSMVRCRASQDVHVSGAKQPAGAQQHHVPSTSAKLASAACGLALAASLCLPGVSMARPEGVNRPDLLPKEQTPVIDVAGFLTPSEEARIRAEIENLELDTGYKLRVLAQNYPETPGKAIADYWGVGDDTIVFVADPSFGDILNFNVGGLVDLEVPRRFWSSLAGKYGNKFYWQEKGESESILNAVSAIDTCLREPQGRFKCSQVQGEFGEKDSKGPISDRLGKLFGN</sequence>
<dbReference type="PANTHER" id="PTHR35514">
    <property type="entry name" value="THYLAKOID LUMENAL 15.0 KDA PROTEIN 2, CHLOROPLASTIC"/>
    <property type="match status" value="1"/>
</dbReference>
<organism evidence="3 4">
    <name type="scientific">Dunaliella salina</name>
    <name type="common">Green alga</name>
    <name type="synonym">Protococcus salinus</name>
    <dbReference type="NCBI Taxonomy" id="3046"/>
    <lineage>
        <taxon>Eukaryota</taxon>
        <taxon>Viridiplantae</taxon>
        <taxon>Chlorophyta</taxon>
        <taxon>core chlorophytes</taxon>
        <taxon>Chlorophyceae</taxon>
        <taxon>CS clade</taxon>
        <taxon>Chlamydomonadales</taxon>
        <taxon>Dunaliellaceae</taxon>
        <taxon>Dunaliella</taxon>
    </lineage>
</organism>
<feature type="compositionally biased region" description="Polar residues" evidence="1">
    <location>
        <begin position="1"/>
        <end position="19"/>
    </location>
</feature>
<dbReference type="Pfam" id="PF04536">
    <property type="entry name" value="TPM_phosphatase"/>
    <property type="match status" value="1"/>
</dbReference>
<dbReference type="Proteomes" id="UP000815325">
    <property type="component" value="Unassembled WGS sequence"/>
</dbReference>
<evidence type="ECO:0000256" key="1">
    <source>
        <dbReference type="SAM" id="MobiDB-lite"/>
    </source>
</evidence>